<gene>
    <name evidence="2" type="ORF">T551_01392</name>
</gene>
<dbReference type="GO" id="GO:0005634">
    <property type="term" value="C:nucleus"/>
    <property type="evidence" value="ECO:0007669"/>
    <property type="project" value="TreeGrafter"/>
</dbReference>
<evidence type="ECO:0000313" key="2">
    <source>
        <dbReference type="EMBL" id="KTW31320.1"/>
    </source>
</evidence>
<comment type="similarity">
    <text evidence="1">Belongs to the PPP4R2 family.</text>
</comment>
<dbReference type="InterPro" id="IPR015267">
    <property type="entry name" value="PPP4R2"/>
</dbReference>
<evidence type="ECO:0000313" key="3">
    <source>
        <dbReference type="Proteomes" id="UP000053447"/>
    </source>
</evidence>
<accession>A0A0W4ZSG2</accession>
<dbReference type="GO" id="GO:0005737">
    <property type="term" value="C:cytoplasm"/>
    <property type="evidence" value="ECO:0007669"/>
    <property type="project" value="TreeGrafter"/>
</dbReference>
<dbReference type="EMBL" id="LFWA01000005">
    <property type="protein sequence ID" value="KTW31320.1"/>
    <property type="molecule type" value="Genomic_DNA"/>
</dbReference>
<dbReference type="AlphaFoldDB" id="A0A0W4ZSG2"/>
<dbReference type="RefSeq" id="XP_018230310.1">
    <property type="nucleotide sequence ID" value="XM_018373655.1"/>
</dbReference>
<keyword evidence="3" id="KW-1185">Reference proteome</keyword>
<dbReference type="VEuPathDB" id="FungiDB:T551_01392"/>
<organism evidence="2 3">
    <name type="scientific">Pneumocystis jirovecii (strain RU7)</name>
    <name type="common">Human pneumocystis pneumonia agent</name>
    <dbReference type="NCBI Taxonomy" id="1408657"/>
    <lineage>
        <taxon>Eukaryota</taxon>
        <taxon>Fungi</taxon>
        <taxon>Dikarya</taxon>
        <taxon>Ascomycota</taxon>
        <taxon>Taphrinomycotina</taxon>
        <taxon>Pneumocystomycetes</taxon>
        <taxon>Pneumocystaceae</taxon>
        <taxon>Pneumocystis</taxon>
    </lineage>
</organism>
<sequence length="167" mass="19032">MSFLDALASTGIFNEEWTDWKSVFENRLKKNLWLFEPSKSFSETQNGIEIEDGIPSSVSESEKALFYRIINVLLSNFSSHPPHTVQRLAELLLTPKLHYNSLSKYLRAVEKTIMVTSTTVNFEVFQTNSQNQTSSEDQTVDRSDSSVANLAPISWIHNDQNNTDNKI</sequence>
<dbReference type="OrthoDB" id="341898at2759"/>
<dbReference type="STRING" id="1408657.A0A0W4ZSG2"/>
<comment type="caution">
    <text evidence="2">The sequence shown here is derived from an EMBL/GenBank/DDBJ whole genome shotgun (WGS) entry which is preliminary data.</text>
</comment>
<evidence type="ECO:0000256" key="1">
    <source>
        <dbReference type="ARBA" id="ARBA00009207"/>
    </source>
</evidence>
<dbReference type="PANTHER" id="PTHR16487">
    <property type="entry name" value="PPP4R2-RELATED PROTEIN"/>
    <property type="match status" value="1"/>
</dbReference>
<dbReference type="GO" id="GO:0019888">
    <property type="term" value="F:protein phosphatase regulator activity"/>
    <property type="evidence" value="ECO:0007669"/>
    <property type="project" value="InterPro"/>
</dbReference>
<proteinExistence type="inferred from homology"/>
<dbReference type="GeneID" id="28939910"/>
<name>A0A0W4ZSG2_PNEJ7</name>
<dbReference type="PANTHER" id="PTHR16487:SF0">
    <property type="entry name" value="PROTEIN PHOSPHATASE 4 REGULATORY SUBUNIT 2-RELATED"/>
    <property type="match status" value="1"/>
</dbReference>
<reference evidence="3" key="1">
    <citation type="journal article" date="2016" name="Nat. Commun.">
        <title>Genome analysis of three Pneumocystis species reveals adaptation mechanisms to life exclusively in mammalian hosts.</title>
        <authorList>
            <person name="Ma L."/>
            <person name="Chen Z."/>
            <person name="Huang D.W."/>
            <person name="Kutty G."/>
            <person name="Ishihara M."/>
            <person name="Wang H."/>
            <person name="Abouelleil A."/>
            <person name="Bishop L."/>
            <person name="Davey E."/>
            <person name="Deng R."/>
            <person name="Deng X."/>
            <person name="Fan L."/>
            <person name="Fantoni G."/>
            <person name="Fitzgerald M."/>
            <person name="Gogineni E."/>
            <person name="Goldberg J.M."/>
            <person name="Handley G."/>
            <person name="Hu X."/>
            <person name="Huber C."/>
            <person name="Jiao X."/>
            <person name="Jones K."/>
            <person name="Levin J.Z."/>
            <person name="Liu Y."/>
            <person name="Macdonald P."/>
            <person name="Melnikov A."/>
            <person name="Raley C."/>
            <person name="Sassi M."/>
            <person name="Sherman B.T."/>
            <person name="Song X."/>
            <person name="Sykes S."/>
            <person name="Tran B."/>
            <person name="Walsh L."/>
            <person name="Xia Y."/>
            <person name="Yang J."/>
            <person name="Young S."/>
            <person name="Zeng Q."/>
            <person name="Zheng X."/>
            <person name="Stephens R."/>
            <person name="Nusbaum C."/>
            <person name="Birren B.W."/>
            <person name="Azadi P."/>
            <person name="Lempicki R.A."/>
            <person name="Cuomo C.A."/>
            <person name="Kovacs J.A."/>
        </authorList>
    </citation>
    <scope>NUCLEOTIDE SEQUENCE [LARGE SCALE GENOMIC DNA]</scope>
    <source>
        <strain evidence="3">RU7</strain>
    </source>
</reference>
<dbReference type="GO" id="GO:0030289">
    <property type="term" value="C:protein phosphatase 4 complex"/>
    <property type="evidence" value="ECO:0007669"/>
    <property type="project" value="InterPro"/>
</dbReference>
<dbReference type="Proteomes" id="UP000053447">
    <property type="component" value="Unassembled WGS sequence"/>
</dbReference>
<dbReference type="Pfam" id="PF09184">
    <property type="entry name" value="PPP4R2"/>
    <property type="match status" value="1"/>
</dbReference>
<protein>
    <submittedName>
        <fullName evidence="2">Uncharacterized protein</fullName>
    </submittedName>
</protein>
<dbReference type="eggNOG" id="ENOG502SBSZ">
    <property type="taxonomic scope" value="Eukaryota"/>
</dbReference>